<proteinExistence type="predicted"/>
<comment type="subcellular location">
    <subcellularLocation>
        <location evidence="1">Nucleus</location>
    </subcellularLocation>
</comment>
<keyword evidence="2" id="KW-0539">Nucleus</keyword>
<dbReference type="SUPFAM" id="SSF88723">
    <property type="entry name" value="PIN domain-like"/>
    <property type="match status" value="1"/>
</dbReference>
<feature type="compositionally biased region" description="Basic and acidic residues" evidence="3">
    <location>
        <begin position="424"/>
        <end position="439"/>
    </location>
</feature>
<name>A0ABN7T6P6_OIKDI</name>
<evidence type="ECO:0000313" key="6">
    <source>
        <dbReference type="Proteomes" id="UP001158576"/>
    </source>
</evidence>
<dbReference type="SUPFAM" id="SSF47807">
    <property type="entry name" value="5' to 3' exonuclease, C-terminal subdomain"/>
    <property type="match status" value="1"/>
</dbReference>
<feature type="compositionally biased region" description="Acidic residues" evidence="3">
    <location>
        <begin position="344"/>
        <end position="360"/>
    </location>
</feature>
<evidence type="ECO:0000259" key="4">
    <source>
        <dbReference type="SMART" id="SM00484"/>
    </source>
</evidence>
<accession>A0ABN7T6P6</accession>
<dbReference type="SMART" id="SM00484">
    <property type="entry name" value="XPGI"/>
    <property type="match status" value="1"/>
</dbReference>
<dbReference type="InterPro" id="IPR029060">
    <property type="entry name" value="PIN-like_dom_sf"/>
</dbReference>
<feature type="region of interest" description="Disordered" evidence="3">
    <location>
        <begin position="422"/>
        <end position="442"/>
    </location>
</feature>
<feature type="compositionally biased region" description="Basic and acidic residues" evidence="3">
    <location>
        <begin position="497"/>
        <end position="516"/>
    </location>
</feature>
<feature type="region of interest" description="Disordered" evidence="3">
    <location>
        <begin position="46"/>
        <end position="124"/>
    </location>
</feature>
<keyword evidence="6" id="KW-1185">Reference proteome</keyword>
<dbReference type="InterPro" id="IPR008918">
    <property type="entry name" value="HhH2"/>
</dbReference>
<organism evidence="5 6">
    <name type="scientific">Oikopleura dioica</name>
    <name type="common">Tunicate</name>
    <dbReference type="NCBI Taxonomy" id="34765"/>
    <lineage>
        <taxon>Eukaryota</taxon>
        <taxon>Metazoa</taxon>
        <taxon>Chordata</taxon>
        <taxon>Tunicata</taxon>
        <taxon>Appendicularia</taxon>
        <taxon>Copelata</taxon>
        <taxon>Oikopleuridae</taxon>
        <taxon>Oikopleura</taxon>
    </lineage>
</organism>
<dbReference type="Gene3D" id="1.10.150.20">
    <property type="entry name" value="5' to 3' exonuclease, C-terminal subdomain"/>
    <property type="match status" value="1"/>
</dbReference>
<evidence type="ECO:0000256" key="1">
    <source>
        <dbReference type="ARBA" id="ARBA00004123"/>
    </source>
</evidence>
<feature type="compositionally biased region" description="Basic and acidic residues" evidence="3">
    <location>
        <begin position="662"/>
        <end position="682"/>
    </location>
</feature>
<feature type="region of interest" description="Disordered" evidence="3">
    <location>
        <begin position="490"/>
        <end position="546"/>
    </location>
</feature>
<dbReference type="Proteomes" id="UP001158576">
    <property type="component" value="Chromosome 2"/>
</dbReference>
<feature type="compositionally biased region" description="Basic and acidic residues" evidence="3">
    <location>
        <begin position="60"/>
        <end position="71"/>
    </location>
</feature>
<gene>
    <name evidence="5" type="ORF">OKIOD_LOCUS16367</name>
</gene>
<dbReference type="InterPro" id="IPR006086">
    <property type="entry name" value="XPG-I_dom"/>
</dbReference>
<dbReference type="Gene3D" id="1.10.260.100">
    <property type="match status" value="1"/>
</dbReference>
<evidence type="ECO:0000256" key="2">
    <source>
        <dbReference type="ARBA" id="ARBA00023242"/>
    </source>
</evidence>
<feature type="domain" description="XPG-I" evidence="4">
    <location>
        <begin position="887"/>
        <end position="958"/>
    </location>
</feature>
<dbReference type="Gene3D" id="3.40.50.1010">
    <property type="entry name" value="5'-nuclease"/>
    <property type="match status" value="1"/>
</dbReference>
<dbReference type="PANTHER" id="PTHR16171">
    <property type="entry name" value="DNA REPAIR PROTEIN COMPLEMENTING XP-G CELLS-RELATED"/>
    <property type="match status" value="1"/>
</dbReference>
<dbReference type="InterPro" id="IPR006084">
    <property type="entry name" value="XPG/Rad2"/>
</dbReference>
<feature type="region of interest" description="Disordered" evidence="3">
    <location>
        <begin position="341"/>
        <end position="361"/>
    </location>
</feature>
<reference evidence="5 6" key="1">
    <citation type="submission" date="2021-04" db="EMBL/GenBank/DDBJ databases">
        <authorList>
            <person name="Bliznina A."/>
        </authorList>
    </citation>
    <scope>NUCLEOTIDE SEQUENCE [LARGE SCALE GENOMIC DNA]</scope>
</reference>
<feature type="compositionally biased region" description="Basic and acidic residues" evidence="3">
    <location>
        <begin position="113"/>
        <end position="123"/>
    </location>
</feature>
<protein>
    <submittedName>
        <fullName evidence="5">Oidioi.mRNA.OKI2018_I69.chr2.g7602.t1.cds</fullName>
    </submittedName>
</protein>
<sequence length="1107" mass="126183">MDLPPPLENASEVVRQIKYKKTQAQQAAAQQTTNSTLLEAETKKFVPSLIAKELQPTPTEKPKEKQEEKTVSKKTVKKKDNGGFAGFKSGFLMSGNAKKKPTQAKKPQSSKPEVIKPKEKKPDNPLVMKDVQEAMNEEFQSEEFLNSYNKNEKLLKQMANPKFARAIEFMAKDPEAAKKYYMDHDRKWFEEEFIKFFGENMNMMGAHAEKAAKRVIPQAPLSKAKTNDEKKMEEILSRPAVKEALSNPAMGVIGLWRILGPGTPIDPAELRRERRAQAEKDKISARKNLMSNVLKMHALKTVTDEVVTQKDIDKVMKKLEAARDEDPEDFGFVSSDYKKPEIVESSESESEETNEFEEQEMSAFQLSVRDNILGELVETGKVDTKSKAFQNLRYSDQLGILDEVRDSFKFDRSYLTGYIHEKKKKEQSQKSQEEQDKEFSQYQLDGLLSRNNIRKEIRRVEDESKKNKLRDVIENSQGKLRQAGRKYALFEQEEEEPKEKVAKSIFDLEDKKEDKTGTLSESSSEDEFVSDDSEYEMTPDETIKVPCTSRQNILGLNSSTGDVESSSTSDIVDIEIPESILKMARLAAEKREAAAKMEADFKNKILESSDSSDVQFVHGGKVRKSAADTLKSGDTPQLPLCALRKYLEESEDFVEVTEGHKIEQIDEKSEPESEDVFVRKESSAWQKKFSPEEDESTLSTTETFDEGEEAPKDEIKEKKVENHSPELLSDESGEGIKEEKELIISEESTMESDNNQTETKEETAHAYFNAFMNEAWERILSETVQEETDSYVSDVLVEESYEIEVIEETFSSIIRSFIEDITALSFADKMKSEQPHQEAKLTERIEDFTAASILEENAIQIQKLSSAVKLTAIPSQQLYKDAAEMLTLFGCGVFFAPGEAEAQCAEFEMNRITQGTITDDGDTFLFGGKVVIKGLTLGNMVPIKYDIDETDFSREYLIALAQLTGSDYCGGIKSVGSKTALKILEEFDDRRSDDPHLTLNTFGKWWKTHHKSLTTGTNGIPLRSKLKKLNIDADFPSDRSRHAYLYPNVEKLKDKKIRFTVPDLERIRRYALRKLEWQEEMIDQHIIPLLPEKVEKRKDIRFYMNAK</sequence>
<dbReference type="SMART" id="SM00279">
    <property type="entry name" value="HhH2"/>
    <property type="match status" value="1"/>
</dbReference>
<evidence type="ECO:0000256" key="3">
    <source>
        <dbReference type="SAM" id="MobiDB-lite"/>
    </source>
</evidence>
<dbReference type="InterPro" id="IPR036279">
    <property type="entry name" value="5-3_exonuclease_C_sf"/>
</dbReference>
<evidence type="ECO:0000313" key="5">
    <source>
        <dbReference type="EMBL" id="CAG5113498.1"/>
    </source>
</evidence>
<dbReference type="PRINTS" id="PR00853">
    <property type="entry name" value="XPGRADSUPER"/>
</dbReference>
<feature type="compositionally biased region" description="Basic and acidic residues" evidence="3">
    <location>
        <begin position="709"/>
        <end position="724"/>
    </location>
</feature>
<dbReference type="Pfam" id="PF00867">
    <property type="entry name" value="XPG_I"/>
    <property type="match status" value="1"/>
</dbReference>
<dbReference type="EMBL" id="OU015567">
    <property type="protein sequence ID" value="CAG5113498.1"/>
    <property type="molecule type" value="Genomic_DNA"/>
</dbReference>
<feature type="region of interest" description="Disordered" evidence="3">
    <location>
        <begin position="662"/>
        <end position="737"/>
    </location>
</feature>
<dbReference type="PANTHER" id="PTHR16171:SF7">
    <property type="entry name" value="DNA REPAIR PROTEIN RAD2"/>
    <property type="match status" value="1"/>
</dbReference>
<feature type="compositionally biased region" description="Acidic residues" evidence="3">
    <location>
        <begin position="523"/>
        <end position="539"/>
    </location>
</feature>